<dbReference type="PROSITE" id="PS51257">
    <property type="entry name" value="PROKAR_LIPOPROTEIN"/>
    <property type="match status" value="1"/>
</dbReference>
<dbReference type="Pfam" id="PF09826">
    <property type="entry name" value="Beta_propel"/>
    <property type="match status" value="1"/>
</dbReference>
<keyword evidence="2" id="KW-0732">Signal</keyword>
<dbReference type="AlphaFoldDB" id="A0A895XK27"/>
<sequence>MKIPPRNSLAMAAAATALLIAAGCTSGGDDARIAGDINADVDWLDNAVLTSYDSCDEALSSLQKAALDNLDDDLAYGNGHSGPITLYDDDMEVAEAPAGAEEGARDSAGLEASEDFSETNVAETGVDEPDVVKTNGHQIFALVGNSLQIADASSGEVVSTFEFADSSLHIWGASMFLDGDSVMILYNDHDSFTIRDNTEMAAQELVIKRVDVSAEQPRLDQELRFDGGLVDARMVDGQARIVATSHPYFNIPLQEKHWRPDVWVQTWEGVISSSSINEWLPTYTIDGDTYQVPCQALAHPQEYTGMSMVTMLTLPVSGGTFGDGSPVSIAAEAETVYGTSESVYVVNGRSHFGTWMPPVHLSDQKTEIYRFTYEGDGLPSFAGESEVPGYLLNQYSLNEHEGYLRVATTEGDPWATFWDSEGEVSESTVTVLELGDSQMTEVGSVTGLGPEERIYAVRFMGDVAYVVTFRDTDPLYTVDLSVPSEPRVTGELKITGYSAYLHPVGEGLLLGVGQEASLEGRIEGTLVSLFDVSNDEATVLDQYHVPNSYSSVEHDPHAFLYWQPRDLVAIPIDQWDRIGSSSYMTLLEISDEELSPVHEVKMDWGTDADSAWDYELDMRSIVIGDILWTLDSQGLVATDLDSYDVLTQSEWKRD</sequence>
<dbReference type="KEGG" id="nav:JQS30_00105"/>
<proteinExistence type="predicted"/>
<evidence type="ECO:0000313" key="4">
    <source>
        <dbReference type="Proteomes" id="UP000662939"/>
    </source>
</evidence>
<name>A0A895XK27_9ACTN</name>
<dbReference type="InterPro" id="IPR019198">
    <property type="entry name" value="Beta_propeller_containing"/>
</dbReference>
<evidence type="ECO:0000256" key="1">
    <source>
        <dbReference type="SAM" id="MobiDB-lite"/>
    </source>
</evidence>
<organism evidence="3 4">
    <name type="scientific">Natronoglycomyces albus</name>
    <dbReference type="NCBI Taxonomy" id="2811108"/>
    <lineage>
        <taxon>Bacteria</taxon>
        <taxon>Bacillati</taxon>
        <taxon>Actinomycetota</taxon>
        <taxon>Actinomycetes</taxon>
        <taxon>Glycomycetales</taxon>
        <taxon>Glycomycetaceae</taxon>
        <taxon>Natronoglycomyces</taxon>
    </lineage>
</organism>
<dbReference type="RefSeq" id="WP_213171395.1">
    <property type="nucleotide sequence ID" value="NZ_CP070496.1"/>
</dbReference>
<keyword evidence="4" id="KW-1185">Reference proteome</keyword>
<evidence type="ECO:0000256" key="2">
    <source>
        <dbReference type="SAM" id="SignalP"/>
    </source>
</evidence>
<reference evidence="3" key="1">
    <citation type="submission" date="2021-02" db="EMBL/GenBank/DDBJ databases">
        <title>Natronoglycomyces albus gen. nov., sp. nov, a haloalkaliphilic actinobacterium from a soda solonchak soil.</title>
        <authorList>
            <person name="Sorokin D.Y."/>
            <person name="Khijniak T.V."/>
            <person name="Zakharycheva A.P."/>
            <person name="Boueva O.V."/>
            <person name="Ariskina E.V."/>
            <person name="Hahnke R.L."/>
            <person name="Bunk B."/>
            <person name="Sproer C."/>
            <person name="Schumann P."/>
            <person name="Evtushenko L.I."/>
            <person name="Kublanov I.V."/>
        </authorList>
    </citation>
    <scope>NUCLEOTIDE SEQUENCE</scope>
    <source>
        <strain evidence="3">DSM 106290</strain>
    </source>
</reference>
<feature type="chain" id="PRO_5038885969" evidence="2">
    <location>
        <begin position="28"/>
        <end position="654"/>
    </location>
</feature>
<accession>A0A895XK27</accession>
<feature type="signal peptide" evidence="2">
    <location>
        <begin position="1"/>
        <end position="27"/>
    </location>
</feature>
<protein>
    <submittedName>
        <fullName evidence="3">Beta-propeller domain-containing protein</fullName>
    </submittedName>
</protein>
<feature type="region of interest" description="Disordered" evidence="1">
    <location>
        <begin position="97"/>
        <end position="122"/>
    </location>
</feature>
<dbReference type="EMBL" id="CP070496">
    <property type="protein sequence ID" value="QSB05387.1"/>
    <property type="molecule type" value="Genomic_DNA"/>
</dbReference>
<evidence type="ECO:0000313" key="3">
    <source>
        <dbReference type="EMBL" id="QSB05387.1"/>
    </source>
</evidence>
<gene>
    <name evidence="3" type="ORF">JQS30_00105</name>
</gene>
<dbReference type="Proteomes" id="UP000662939">
    <property type="component" value="Chromosome"/>
</dbReference>